<dbReference type="AlphaFoldDB" id="A0A978UXL3"/>
<dbReference type="Pfam" id="PF00931">
    <property type="entry name" value="NB-ARC"/>
    <property type="match status" value="1"/>
</dbReference>
<dbReference type="InterPro" id="IPR041118">
    <property type="entry name" value="Rx_N"/>
</dbReference>
<dbReference type="GO" id="GO:0043531">
    <property type="term" value="F:ADP binding"/>
    <property type="evidence" value="ECO:0007669"/>
    <property type="project" value="InterPro"/>
</dbReference>
<dbReference type="InterPro" id="IPR058922">
    <property type="entry name" value="WHD_DRP"/>
</dbReference>
<evidence type="ECO:0000259" key="6">
    <source>
        <dbReference type="Pfam" id="PF18052"/>
    </source>
</evidence>
<evidence type="ECO:0008006" key="11">
    <source>
        <dbReference type="Google" id="ProtNLM"/>
    </source>
</evidence>
<evidence type="ECO:0000259" key="7">
    <source>
        <dbReference type="Pfam" id="PF23559"/>
    </source>
</evidence>
<dbReference type="InterPro" id="IPR027417">
    <property type="entry name" value="P-loop_NTPase"/>
</dbReference>
<dbReference type="FunFam" id="1.10.10.10:FF:000322">
    <property type="entry name" value="Probable disease resistance protein At1g63360"/>
    <property type="match status" value="1"/>
</dbReference>
<reference evidence="9" key="1">
    <citation type="journal article" date="2021" name="Front. Plant Sci.">
        <title>Chromosome-Scale Genome Assembly for Chinese Sour Jujube and Insights Into Its Genome Evolution and Domestication Signature.</title>
        <authorList>
            <person name="Shen L.-Y."/>
            <person name="Luo H."/>
            <person name="Wang X.-L."/>
            <person name="Wang X.-M."/>
            <person name="Qiu X.-J."/>
            <person name="Liu H."/>
            <person name="Zhou S.-S."/>
            <person name="Jia K.-H."/>
            <person name="Nie S."/>
            <person name="Bao Y.-T."/>
            <person name="Zhang R.-G."/>
            <person name="Yun Q.-Z."/>
            <person name="Chai Y.-H."/>
            <person name="Lu J.-Y."/>
            <person name="Li Y."/>
            <person name="Zhao S.-W."/>
            <person name="Mao J.-F."/>
            <person name="Jia S.-G."/>
            <person name="Mao Y.-M."/>
        </authorList>
    </citation>
    <scope>NUCLEOTIDE SEQUENCE</scope>
    <source>
        <strain evidence="9">AT0</strain>
        <tissue evidence="9">Leaf</tissue>
    </source>
</reference>
<dbReference type="PRINTS" id="PR00364">
    <property type="entry name" value="DISEASERSIST"/>
</dbReference>
<evidence type="ECO:0000256" key="2">
    <source>
        <dbReference type="ARBA" id="ARBA00022741"/>
    </source>
</evidence>
<sequence length="914" mass="105210">MVIIMDLLIRKVVSILENEASLILGLRDDLEEIQQELVSMKSFLEDTEIQKELSEVDKVCMASIRDLVYKVGDTIDEFSYHANHHRSGGRIMGFLHQIIYFPENLWMKHQIGTKLREIKKKVKDIADRRQRYAVNRREGKRPYEHSDKWVQNHGESSLFIEKEEIVGIERKKTELKGSLMDGNPRQIAVSLIGMGGSGKTTLAANIYRDESIKGYFHCHAWITVSQTYVIEDLLRSLIREFHQSRKEEVTVDLKAKSYRDLVDMLLNYLKTKRYLVVLDDVWDTNLWTAIRVSFPDREMGSRIVLTTRKEDVALSSSGGGSRIHRIQPLLPNDAWKLFCMKAFSSYPDNSCPEEFKKIASELLDKCEGLPLAIVALGGIMSSKNSIIEWRKVCKNLNWQLNDDPNLEKANKILLLSFNDLPYQLKPCFLYCSLFPEDYLMRRKRLIRLWMAEGFVEQVRGLTPEEVADSYLMKLVSRSMLAVVERNPSGRPKACKMHDLLRELAVSVSEREKFGAIYDGSENMEKCEARRLSIIQTTDNEIQSWNGVSQLRTLLVFVPLFSKLKLPLGFKLLRVLDLEGSFSLKKLPDDLVYLFNLRYLNLRGTSVHELPKSIGRLRNLQTLIIRDTNIVTLPKGIAKLQNLRHLLMYHYRQEDGFGFRYVRGTQAPSKITKLKMLQVLSCIISEGDLIQQIGNMTQLTRLGITDVKGSDEMDLCVSLEKLRLLHYLFLMVIDEEETLRLDAISSPPPLLQVLILTGKLEKVPRWISSLDNLVTLFLHWSRLVEDLLPHIARLQSLGELCLINAYARETMYFQEGFLKLTRLTLVNLPQLHFISIGRGVMPALQELFLAECSKLKTLPMGIEDLSNLQELKLGSMPMELIESIRVGGVDRSKVQRIPNIQHYFGNHMHESLSKW</sequence>
<keyword evidence="1" id="KW-0677">Repeat</keyword>
<feature type="domain" description="NB-ARC" evidence="5">
    <location>
        <begin position="169"/>
        <end position="344"/>
    </location>
</feature>
<dbReference type="Gene3D" id="1.20.5.4130">
    <property type="match status" value="1"/>
</dbReference>
<evidence type="ECO:0000259" key="5">
    <source>
        <dbReference type="Pfam" id="PF00931"/>
    </source>
</evidence>
<dbReference type="SUPFAM" id="SSF52058">
    <property type="entry name" value="L domain-like"/>
    <property type="match status" value="1"/>
</dbReference>
<dbReference type="Pfam" id="PF18052">
    <property type="entry name" value="Rx_N"/>
    <property type="match status" value="1"/>
</dbReference>
<evidence type="ECO:0000313" key="9">
    <source>
        <dbReference type="EMBL" id="KAH7519729.1"/>
    </source>
</evidence>
<evidence type="ECO:0000259" key="8">
    <source>
        <dbReference type="Pfam" id="PF23598"/>
    </source>
</evidence>
<accession>A0A978UXL3</accession>
<evidence type="ECO:0000256" key="3">
    <source>
        <dbReference type="ARBA" id="ARBA00022821"/>
    </source>
</evidence>
<dbReference type="PANTHER" id="PTHR23155">
    <property type="entry name" value="DISEASE RESISTANCE PROTEIN RP"/>
    <property type="match status" value="1"/>
</dbReference>
<dbReference type="InterPro" id="IPR032675">
    <property type="entry name" value="LRR_dom_sf"/>
</dbReference>
<feature type="domain" description="Disease resistance protein winged helix" evidence="7">
    <location>
        <begin position="433"/>
        <end position="504"/>
    </location>
</feature>
<dbReference type="Gene3D" id="3.40.50.300">
    <property type="entry name" value="P-loop containing nucleotide triphosphate hydrolases"/>
    <property type="match status" value="1"/>
</dbReference>
<evidence type="ECO:0000256" key="4">
    <source>
        <dbReference type="SAM" id="Coils"/>
    </source>
</evidence>
<evidence type="ECO:0000313" key="10">
    <source>
        <dbReference type="Proteomes" id="UP000813462"/>
    </source>
</evidence>
<dbReference type="FunFam" id="3.40.50.300:FF:001091">
    <property type="entry name" value="Probable disease resistance protein At1g61300"/>
    <property type="match status" value="1"/>
</dbReference>
<dbReference type="Gene3D" id="3.80.10.10">
    <property type="entry name" value="Ribonuclease Inhibitor"/>
    <property type="match status" value="1"/>
</dbReference>
<dbReference type="InterPro" id="IPR038005">
    <property type="entry name" value="RX-like_CC"/>
</dbReference>
<gene>
    <name evidence="9" type="ORF">FEM48_Zijuj08G0068200</name>
</gene>
<dbReference type="InterPro" id="IPR055414">
    <property type="entry name" value="LRR_R13L4/SHOC2-like"/>
</dbReference>
<keyword evidence="2" id="KW-0547">Nucleotide-binding</keyword>
<dbReference type="InterPro" id="IPR044974">
    <property type="entry name" value="Disease_R_plants"/>
</dbReference>
<dbReference type="InterPro" id="IPR002182">
    <property type="entry name" value="NB-ARC"/>
</dbReference>
<keyword evidence="4" id="KW-0175">Coiled coil</keyword>
<dbReference type="Pfam" id="PF23598">
    <property type="entry name" value="LRR_14"/>
    <property type="match status" value="1"/>
</dbReference>
<organism evidence="9 10">
    <name type="scientific">Ziziphus jujuba var. spinosa</name>
    <dbReference type="NCBI Taxonomy" id="714518"/>
    <lineage>
        <taxon>Eukaryota</taxon>
        <taxon>Viridiplantae</taxon>
        <taxon>Streptophyta</taxon>
        <taxon>Embryophyta</taxon>
        <taxon>Tracheophyta</taxon>
        <taxon>Spermatophyta</taxon>
        <taxon>Magnoliopsida</taxon>
        <taxon>eudicotyledons</taxon>
        <taxon>Gunneridae</taxon>
        <taxon>Pentapetalae</taxon>
        <taxon>rosids</taxon>
        <taxon>fabids</taxon>
        <taxon>Rosales</taxon>
        <taxon>Rhamnaceae</taxon>
        <taxon>Paliureae</taxon>
        <taxon>Ziziphus</taxon>
    </lineage>
</organism>
<feature type="domain" description="Disease resistance N-terminal" evidence="6">
    <location>
        <begin position="5"/>
        <end position="88"/>
    </location>
</feature>
<dbReference type="GO" id="GO:0098542">
    <property type="term" value="P:defense response to other organism"/>
    <property type="evidence" value="ECO:0007669"/>
    <property type="project" value="TreeGrafter"/>
</dbReference>
<evidence type="ECO:0000256" key="1">
    <source>
        <dbReference type="ARBA" id="ARBA00022737"/>
    </source>
</evidence>
<dbReference type="SUPFAM" id="SSF52540">
    <property type="entry name" value="P-loop containing nucleoside triphosphate hydrolases"/>
    <property type="match status" value="1"/>
</dbReference>
<name>A0A978UXL3_ZIZJJ</name>
<dbReference type="Gene3D" id="1.10.10.10">
    <property type="entry name" value="Winged helix-like DNA-binding domain superfamily/Winged helix DNA-binding domain"/>
    <property type="match status" value="1"/>
</dbReference>
<proteinExistence type="predicted"/>
<dbReference type="Proteomes" id="UP000813462">
    <property type="component" value="Unassembled WGS sequence"/>
</dbReference>
<dbReference type="Pfam" id="PF23559">
    <property type="entry name" value="WHD_DRP"/>
    <property type="match status" value="1"/>
</dbReference>
<protein>
    <recommendedName>
        <fullName evidence="11">Disease resistance protein RPM1-like</fullName>
    </recommendedName>
</protein>
<keyword evidence="3" id="KW-0611">Plant defense</keyword>
<feature type="domain" description="Disease resistance R13L4/SHOC-2-like LRR" evidence="8">
    <location>
        <begin position="549"/>
        <end position="872"/>
    </location>
</feature>
<dbReference type="FunFam" id="1.10.8.430:FF:000003">
    <property type="entry name" value="Probable disease resistance protein At5g66910"/>
    <property type="match status" value="1"/>
</dbReference>
<dbReference type="Gene3D" id="1.10.8.430">
    <property type="entry name" value="Helical domain of apoptotic protease-activating factors"/>
    <property type="match status" value="1"/>
</dbReference>
<dbReference type="EMBL" id="JAEACU010000008">
    <property type="protein sequence ID" value="KAH7519729.1"/>
    <property type="molecule type" value="Genomic_DNA"/>
</dbReference>
<feature type="coiled-coil region" evidence="4">
    <location>
        <begin position="16"/>
        <end position="50"/>
    </location>
</feature>
<comment type="caution">
    <text evidence="9">The sequence shown here is derived from an EMBL/GenBank/DDBJ whole genome shotgun (WGS) entry which is preliminary data.</text>
</comment>
<dbReference type="CDD" id="cd14798">
    <property type="entry name" value="RX-CC_like"/>
    <property type="match status" value="1"/>
</dbReference>
<dbReference type="InterPro" id="IPR036388">
    <property type="entry name" value="WH-like_DNA-bd_sf"/>
</dbReference>
<dbReference type="PANTHER" id="PTHR23155:SF1205">
    <property type="entry name" value="DISEASE RESISTANCE PROTEIN RPM1"/>
    <property type="match status" value="1"/>
</dbReference>
<dbReference type="InterPro" id="IPR042197">
    <property type="entry name" value="Apaf_helical"/>
</dbReference>